<evidence type="ECO:0000313" key="3">
    <source>
        <dbReference type="Proteomes" id="UP000027456"/>
    </source>
</evidence>
<sequence>MAPPMSILRATHHLVRPLSTHRIAGPFAFRQEDTPFPCPYCGHGFYSLGGQARHISQTDCAHREDATLAANRVKRILDLEFGVASDFGQTSKRVRFTESNSLSAAASHLSAEQTPKHSSNNFQPQPSTSHELNTEVTPVEDPNSSITARNSPVPARDDLVTHDGGHTYIETYPEPLAGSPINNSRAPPFDFQSYMRSCGTLANLDHFNTLELLMTIGLTNGGRDRILKSRVYAGKTPWHNCLKMLEDLDKLRHGPSWKVYEIEIPQADGKVRVEYLFGRNIIEIIRSLIGDWTFKEELRYSPTRVWTTKERKERLYSETWTGNWWWRMQ</sequence>
<dbReference type="EMBL" id="AZST01001575">
    <property type="protein sequence ID" value="KEP45690.1"/>
    <property type="molecule type" value="Genomic_DNA"/>
</dbReference>
<organism evidence="2 3">
    <name type="scientific">Rhizoctonia solani 123E</name>
    <dbReference type="NCBI Taxonomy" id="1423351"/>
    <lineage>
        <taxon>Eukaryota</taxon>
        <taxon>Fungi</taxon>
        <taxon>Dikarya</taxon>
        <taxon>Basidiomycota</taxon>
        <taxon>Agaricomycotina</taxon>
        <taxon>Agaricomycetes</taxon>
        <taxon>Cantharellales</taxon>
        <taxon>Ceratobasidiaceae</taxon>
        <taxon>Rhizoctonia</taxon>
    </lineage>
</organism>
<protein>
    <submittedName>
        <fullName evidence="2">Uncharacterized protein</fullName>
    </submittedName>
</protein>
<gene>
    <name evidence="2" type="ORF">V565_249570</name>
</gene>
<feature type="non-terminal residue" evidence="2">
    <location>
        <position position="329"/>
    </location>
</feature>
<reference evidence="2 3" key="1">
    <citation type="submission" date="2013-12" db="EMBL/GenBank/DDBJ databases">
        <authorList>
            <person name="Cubeta M."/>
            <person name="Pakala S."/>
            <person name="Fedorova N."/>
            <person name="Thomas E."/>
            <person name="Dean R."/>
            <person name="Jabaji S."/>
            <person name="Neate S."/>
            <person name="Toda T."/>
            <person name="Tavantzis S."/>
            <person name="Vilgalys R."/>
            <person name="Bharathan N."/>
            <person name="Pakala S."/>
            <person name="Losada L.S."/>
            <person name="Zafar N."/>
            <person name="Nierman W."/>
        </authorList>
    </citation>
    <scope>NUCLEOTIDE SEQUENCE [LARGE SCALE GENOMIC DNA]</scope>
    <source>
        <strain evidence="2 3">123E</strain>
    </source>
</reference>
<feature type="compositionally biased region" description="Polar residues" evidence="1">
    <location>
        <begin position="112"/>
        <end position="150"/>
    </location>
</feature>
<evidence type="ECO:0000313" key="2">
    <source>
        <dbReference type="EMBL" id="KEP45690.1"/>
    </source>
</evidence>
<dbReference type="HOGENOM" id="CLU_846113_0_0_1"/>
<dbReference type="Proteomes" id="UP000027456">
    <property type="component" value="Unassembled WGS sequence"/>
</dbReference>
<keyword evidence="3" id="KW-1185">Reference proteome</keyword>
<evidence type="ECO:0000256" key="1">
    <source>
        <dbReference type="SAM" id="MobiDB-lite"/>
    </source>
</evidence>
<dbReference type="Pfam" id="PF18759">
    <property type="entry name" value="Plavaka"/>
    <property type="match status" value="1"/>
</dbReference>
<dbReference type="AlphaFoldDB" id="A0A074RK01"/>
<dbReference type="InterPro" id="IPR041078">
    <property type="entry name" value="Plavaka"/>
</dbReference>
<proteinExistence type="predicted"/>
<comment type="caution">
    <text evidence="2">The sequence shown here is derived from an EMBL/GenBank/DDBJ whole genome shotgun (WGS) entry which is preliminary data.</text>
</comment>
<feature type="region of interest" description="Disordered" evidence="1">
    <location>
        <begin position="105"/>
        <end position="157"/>
    </location>
</feature>
<dbReference type="OrthoDB" id="2688393at2759"/>
<name>A0A074RK01_9AGAM</name>
<accession>A0A074RK01</accession>